<dbReference type="HOGENOM" id="CLU_1948228_0_0_1"/>
<protein>
    <submittedName>
        <fullName evidence="2">Uncharacterized protein</fullName>
    </submittedName>
</protein>
<gene>
    <name evidence="2" type="ORF">HCBG_05412</name>
</gene>
<evidence type="ECO:0000313" key="3">
    <source>
        <dbReference type="Proteomes" id="UP000001631"/>
    </source>
</evidence>
<name>C0NQY2_AJECG</name>
<evidence type="ECO:0000313" key="2">
    <source>
        <dbReference type="EMBL" id="EEH06096.1"/>
    </source>
</evidence>
<proteinExistence type="predicted"/>
<dbReference type="GeneID" id="69038428"/>
<dbReference type="AlphaFoldDB" id="C0NQY2"/>
<accession>C0NQY2</accession>
<feature type="compositionally biased region" description="Basic and acidic residues" evidence="1">
    <location>
        <begin position="48"/>
        <end position="66"/>
    </location>
</feature>
<organism evidence="2 3">
    <name type="scientific">Ajellomyces capsulatus (strain G186AR / H82 / ATCC MYA-2454 / RMSCC 2432)</name>
    <name type="common">Darling's disease fungus</name>
    <name type="synonym">Histoplasma capsulatum</name>
    <dbReference type="NCBI Taxonomy" id="447093"/>
    <lineage>
        <taxon>Eukaryota</taxon>
        <taxon>Fungi</taxon>
        <taxon>Dikarya</taxon>
        <taxon>Ascomycota</taxon>
        <taxon>Pezizomycotina</taxon>
        <taxon>Eurotiomycetes</taxon>
        <taxon>Eurotiomycetidae</taxon>
        <taxon>Onygenales</taxon>
        <taxon>Ajellomycetaceae</taxon>
        <taxon>Histoplasma</taxon>
    </lineage>
</organism>
<evidence type="ECO:0000256" key="1">
    <source>
        <dbReference type="SAM" id="MobiDB-lite"/>
    </source>
</evidence>
<dbReference type="EMBL" id="GG663369">
    <property type="protein sequence ID" value="EEH06096.1"/>
    <property type="molecule type" value="Genomic_DNA"/>
</dbReference>
<dbReference type="RefSeq" id="XP_045286577.1">
    <property type="nucleotide sequence ID" value="XM_045432461.1"/>
</dbReference>
<keyword evidence="3" id="KW-1185">Reference proteome</keyword>
<sequence length="129" mass="14444">MSWTLPHILQLQGYNKGHETRTRTRTRTQSTPTPTPPNPSSAGFGRHPQVDIEDRPEAAGGRPDEREIASGTLELESMVMGDERTLVNLSEDEGDYARQTVPDLFPPSEVNCGKTCENMLNHLMRNTLR</sequence>
<dbReference type="InParanoid" id="C0NQY2"/>
<feature type="region of interest" description="Disordered" evidence="1">
    <location>
        <begin position="1"/>
        <end position="66"/>
    </location>
</feature>
<dbReference type="Proteomes" id="UP000001631">
    <property type="component" value="Unassembled WGS sequence"/>
</dbReference>
<reference evidence="2" key="1">
    <citation type="submission" date="2009-02" db="EMBL/GenBank/DDBJ databases">
        <title>The Genome Sequence of Ajellomyces capsulatus strain G186AR.</title>
        <authorList>
            <consortium name="The Broad Institute Genome Sequencing Platform"/>
            <person name="Champion M."/>
            <person name="Cuomo C."/>
            <person name="Ma L.-J."/>
            <person name="Henn M.R."/>
            <person name="Sil A."/>
            <person name="Goldman B."/>
            <person name="Young S.K."/>
            <person name="Kodira C.D."/>
            <person name="Zeng Q."/>
            <person name="Koehrsen M."/>
            <person name="Alvarado L."/>
            <person name="Berlin A."/>
            <person name="Borenstein D."/>
            <person name="Chen Z."/>
            <person name="Engels R."/>
            <person name="Freedman E."/>
            <person name="Gellesch M."/>
            <person name="Goldberg J."/>
            <person name="Griggs A."/>
            <person name="Gujja S."/>
            <person name="Heiman D."/>
            <person name="Hepburn T."/>
            <person name="Howarth C."/>
            <person name="Jen D."/>
            <person name="Larson L."/>
            <person name="Lewis B."/>
            <person name="Mehta T."/>
            <person name="Park D."/>
            <person name="Pearson M."/>
            <person name="Roberts A."/>
            <person name="Saif S."/>
            <person name="Shea T."/>
            <person name="Shenoy N."/>
            <person name="Sisk P."/>
            <person name="Stolte C."/>
            <person name="Sykes S."/>
            <person name="Walk T."/>
            <person name="White J."/>
            <person name="Yandava C."/>
            <person name="Klein B."/>
            <person name="McEwen J.G."/>
            <person name="Puccia R."/>
            <person name="Goldman G.H."/>
            <person name="Felipe M.S."/>
            <person name="Nino-Vega G."/>
            <person name="San-Blas G."/>
            <person name="Taylor J."/>
            <person name="Mendoza L."/>
            <person name="Galagan J."/>
            <person name="Nusbaum C."/>
            <person name="Birren B."/>
        </authorList>
    </citation>
    <scope>NUCLEOTIDE SEQUENCE</scope>
    <source>
        <strain evidence="2">G186AR</strain>
    </source>
</reference>